<organism evidence="1 2">
    <name type="scientific">Streptomyces prasinopilosus</name>
    <dbReference type="NCBI Taxonomy" id="67344"/>
    <lineage>
        <taxon>Bacteria</taxon>
        <taxon>Bacillati</taxon>
        <taxon>Actinomycetota</taxon>
        <taxon>Actinomycetes</taxon>
        <taxon>Kitasatosporales</taxon>
        <taxon>Streptomycetaceae</taxon>
        <taxon>Streptomyces</taxon>
    </lineage>
</organism>
<dbReference type="RefSeq" id="WP_055571943.1">
    <property type="nucleotide sequence ID" value="NZ_FMZK01000002.1"/>
</dbReference>
<keyword evidence="2" id="KW-1185">Reference proteome</keyword>
<name>A0A1G6MJB6_9ACTN</name>
<sequence>MAKKKIVDEGEVIRWFEAGWTYQQMADEYRRKYHLETQLSMWSNFRRRRGLARRITRDDDLIPWAVELRHRHLYPLTMLRVEARARAGMSLDQDSRKRLESWWSMLTRDGVVVHYDPAAEGGFSYVPREEADDDIIRRPVRKTTRRRNADVR</sequence>
<accession>A0A1G6MJB6</accession>
<evidence type="ECO:0000313" key="2">
    <source>
        <dbReference type="Proteomes" id="UP000182100"/>
    </source>
</evidence>
<protein>
    <recommendedName>
        <fullName evidence="3">Immunity repressor</fullName>
    </recommendedName>
</protein>
<dbReference type="Proteomes" id="UP000182100">
    <property type="component" value="Unassembled WGS sequence"/>
</dbReference>
<reference evidence="2" key="1">
    <citation type="submission" date="2016-10" db="EMBL/GenBank/DDBJ databases">
        <authorList>
            <person name="Varghese N."/>
            <person name="Submissions S."/>
        </authorList>
    </citation>
    <scope>NUCLEOTIDE SEQUENCE [LARGE SCALE GENOMIC DNA]</scope>
    <source>
        <strain evidence="2">CGMCC 4.3504</strain>
    </source>
</reference>
<evidence type="ECO:0008006" key="3">
    <source>
        <dbReference type="Google" id="ProtNLM"/>
    </source>
</evidence>
<dbReference type="EMBL" id="FMZK01000002">
    <property type="protein sequence ID" value="SDC55055.1"/>
    <property type="molecule type" value="Genomic_DNA"/>
</dbReference>
<dbReference type="STRING" id="67344.SAMN05216505_102549"/>
<proteinExistence type="predicted"/>
<gene>
    <name evidence="1" type="ORF">SAMN05216505_102549</name>
</gene>
<dbReference type="AlphaFoldDB" id="A0A1G6MJB6"/>
<evidence type="ECO:0000313" key="1">
    <source>
        <dbReference type="EMBL" id="SDC55055.1"/>
    </source>
</evidence>